<dbReference type="STRING" id="1028.SAMN05661096_03203"/>
<dbReference type="AlphaFoldDB" id="A0A1X7KWM7"/>
<dbReference type="OrthoDB" id="9810200at2"/>
<dbReference type="PANTHER" id="PTHR37464">
    <property type="entry name" value="BLL2463 PROTEIN"/>
    <property type="match status" value="1"/>
</dbReference>
<feature type="domain" description="Aerotolerance regulator N-terminal" evidence="2">
    <location>
        <begin position="1"/>
        <end position="76"/>
    </location>
</feature>
<feature type="transmembrane region" description="Helical" evidence="1">
    <location>
        <begin position="6"/>
        <end position="24"/>
    </location>
</feature>
<evidence type="ECO:0000313" key="4">
    <source>
        <dbReference type="Proteomes" id="UP000193804"/>
    </source>
</evidence>
<evidence type="ECO:0000256" key="1">
    <source>
        <dbReference type="SAM" id="Phobius"/>
    </source>
</evidence>
<sequence>MTITNPSAFWLLTFILIPILIHLFQFRRYKSLKFSNLYFLSAVNEEEKRSKKLKHLLILLTRILLIVFLVLSVARPFLESDSMQYELNLVILDKTPSNLSFAEGKSNPIVVENMSFINQLFEKYPQDLKAVDQSGQTVEPYEERAIKESKSKINFEKILEEHNDTEKILLLSDFQKSVIDENLAFFQDSTKAYVFMPPYLLPPNNVMVDSIWVEQSNGRGENTDLRIRLFAIGNVEEVNLALESNGQLIGTQLVEMAENASIILDFPIKRVLNSSYRTFQISLEGDQIEFDNEFYFSVLNQDRLKVLGLSAGSPNEMINTVFENEELFEFRSESLNNFSFQDLDEYDLVLLHLGDELNNFAASAIKTYASSGNSLLIIPESNFDQFNFLEELGFANVSSINQTSREAVRLEKPDIRNPFFKNIFNSMEGGLSMPESQLFMKWNSGQNLLAFANSYPFLGLTGRQENVFAFSVPLNEDYTNFTRHGIFLPVLYKISFSGKRENQIQYAYLDDAIINLTIPDLTSGDIFKLRQGEQELVPDQRISGNKLRLILHQEDINNGFYDVVKAKTEVEVAKLSLNYPKSESQSDYYTSSELQTLFQDRSNIILLDSYDFSSIDDYIAETKKGFPLWKYFLVLALLSLLAEVLIIRFFK</sequence>
<evidence type="ECO:0000313" key="3">
    <source>
        <dbReference type="EMBL" id="SMG45981.1"/>
    </source>
</evidence>
<protein>
    <submittedName>
        <fullName evidence="3">N-terminal double-transmembrane domain-containing protein</fullName>
    </submittedName>
</protein>
<keyword evidence="1" id="KW-1133">Transmembrane helix</keyword>
<feature type="transmembrane region" description="Helical" evidence="1">
    <location>
        <begin position="628"/>
        <end position="650"/>
    </location>
</feature>
<evidence type="ECO:0000259" key="2">
    <source>
        <dbReference type="Pfam" id="PF07584"/>
    </source>
</evidence>
<dbReference type="EMBL" id="FXAW01000007">
    <property type="protein sequence ID" value="SMG45981.1"/>
    <property type="molecule type" value="Genomic_DNA"/>
</dbReference>
<feature type="transmembrane region" description="Helical" evidence="1">
    <location>
        <begin position="56"/>
        <end position="78"/>
    </location>
</feature>
<dbReference type="NCBIfam" id="TIGR02226">
    <property type="entry name" value="two_anch"/>
    <property type="match status" value="1"/>
</dbReference>
<accession>A0A1X7KWM7</accession>
<keyword evidence="4" id="KW-1185">Reference proteome</keyword>
<keyword evidence="1" id="KW-0472">Membrane</keyword>
<dbReference type="InterPro" id="IPR011933">
    <property type="entry name" value="Double_TM_dom"/>
</dbReference>
<dbReference type="InterPro" id="IPR024163">
    <property type="entry name" value="Aerotolerance_reg_N"/>
</dbReference>
<dbReference type="PANTHER" id="PTHR37464:SF1">
    <property type="entry name" value="BLL2463 PROTEIN"/>
    <property type="match status" value="1"/>
</dbReference>
<organism evidence="3 4">
    <name type="scientific">Marivirga sericea</name>
    <dbReference type="NCBI Taxonomy" id="1028"/>
    <lineage>
        <taxon>Bacteria</taxon>
        <taxon>Pseudomonadati</taxon>
        <taxon>Bacteroidota</taxon>
        <taxon>Cytophagia</taxon>
        <taxon>Cytophagales</taxon>
        <taxon>Marivirgaceae</taxon>
        <taxon>Marivirga</taxon>
    </lineage>
</organism>
<proteinExistence type="predicted"/>
<dbReference type="Proteomes" id="UP000193804">
    <property type="component" value="Unassembled WGS sequence"/>
</dbReference>
<keyword evidence="1 3" id="KW-0812">Transmembrane</keyword>
<name>A0A1X7KWM7_9BACT</name>
<dbReference type="Pfam" id="PF07584">
    <property type="entry name" value="BatA"/>
    <property type="match status" value="1"/>
</dbReference>
<gene>
    <name evidence="3" type="ORF">SAMN05661096_03203</name>
</gene>
<reference evidence="4" key="1">
    <citation type="submission" date="2017-04" db="EMBL/GenBank/DDBJ databases">
        <authorList>
            <person name="Varghese N."/>
            <person name="Submissions S."/>
        </authorList>
    </citation>
    <scope>NUCLEOTIDE SEQUENCE [LARGE SCALE GENOMIC DNA]</scope>
    <source>
        <strain evidence="4">DSM 4125</strain>
    </source>
</reference>